<feature type="domain" description="SLBB" evidence="16">
    <location>
        <begin position="181"/>
        <end position="259"/>
    </location>
</feature>
<accession>A0A7Y9IQD8</accession>
<evidence type="ECO:0000256" key="10">
    <source>
        <dbReference type="ARBA" id="ARBA00023114"/>
    </source>
</evidence>
<evidence type="ECO:0000256" key="4">
    <source>
        <dbReference type="ARBA" id="ARBA00022452"/>
    </source>
</evidence>
<dbReference type="GO" id="GO:0015288">
    <property type="term" value="F:porin activity"/>
    <property type="evidence" value="ECO:0007669"/>
    <property type="project" value="UniProtKB-KW"/>
</dbReference>
<evidence type="ECO:0000256" key="6">
    <source>
        <dbReference type="ARBA" id="ARBA00022692"/>
    </source>
</evidence>
<keyword evidence="8" id="KW-0625">Polysaccharide transport</keyword>
<dbReference type="PANTHER" id="PTHR33619">
    <property type="entry name" value="POLYSACCHARIDE EXPORT PROTEIN GFCE-RELATED"/>
    <property type="match status" value="1"/>
</dbReference>
<protein>
    <submittedName>
        <fullName evidence="17">Polysaccharide export outer membrane protein</fullName>
    </submittedName>
</protein>
<evidence type="ECO:0000256" key="2">
    <source>
        <dbReference type="ARBA" id="ARBA00009450"/>
    </source>
</evidence>
<dbReference type="PANTHER" id="PTHR33619:SF3">
    <property type="entry name" value="POLYSACCHARIDE EXPORT PROTEIN GFCE-RELATED"/>
    <property type="match status" value="1"/>
</dbReference>
<reference evidence="17 18" key="1">
    <citation type="submission" date="2020-07" db="EMBL/GenBank/DDBJ databases">
        <title>Genomic Encyclopedia of Type Strains, Phase IV (KMG-V): Genome sequencing to study the core and pangenomes of soil and plant-associated prokaryotes.</title>
        <authorList>
            <person name="Whitman W."/>
        </authorList>
    </citation>
    <scope>NUCLEOTIDE SEQUENCE [LARGE SCALE GENOMIC DNA]</scope>
    <source>
        <strain evidence="17 18">SAS40</strain>
    </source>
</reference>
<keyword evidence="18" id="KW-1185">Reference proteome</keyword>
<keyword evidence="6" id="KW-0812">Transmembrane</keyword>
<evidence type="ECO:0000256" key="9">
    <source>
        <dbReference type="ARBA" id="ARBA00023065"/>
    </source>
</evidence>
<dbReference type="PROSITE" id="PS51257">
    <property type="entry name" value="PROKAR_LIPOPROTEIN"/>
    <property type="match status" value="1"/>
</dbReference>
<evidence type="ECO:0000256" key="7">
    <source>
        <dbReference type="ARBA" id="ARBA00022729"/>
    </source>
</evidence>
<dbReference type="Gene3D" id="3.30.1950.10">
    <property type="entry name" value="wza like domain"/>
    <property type="match status" value="1"/>
</dbReference>
<evidence type="ECO:0000256" key="11">
    <source>
        <dbReference type="ARBA" id="ARBA00023136"/>
    </source>
</evidence>
<dbReference type="GO" id="GO:0015159">
    <property type="term" value="F:polysaccharide transmembrane transporter activity"/>
    <property type="evidence" value="ECO:0007669"/>
    <property type="project" value="InterPro"/>
</dbReference>
<keyword evidence="14" id="KW-0449">Lipoprotein</keyword>
<comment type="caution">
    <text evidence="17">The sequence shown here is derived from an EMBL/GenBank/DDBJ whole genome shotgun (WGS) entry which is preliminary data.</text>
</comment>
<keyword evidence="11" id="KW-0472">Membrane</keyword>
<dbReference type="GO" id="GO:0009279">
    <property type="term" value="C:cell outer membrane"/>
    <property type="evidence" value="ECO:0007669"/>
    <property type="project" value="UniProtKB-SubCell"/>
</dbReference>
<keyword evidence="3" id="KW-0813">Transport</keyword>
<proteinExistence type="inferred from homology"/>
<evidence type="ECO:0000256" key="14">
    <source>
        <dbReference type="ARBA" id="ARBA00023288"/>
    </source>
</evidence>
<dbReference type="Pfam" id="PF22461">
    <property type="entry name" value="SLBB_2"/>
    <property type="match status" value="2"/>
</dbReference>
<evidence type="ECO:0000256" key="3">
    <source>
        <dbReference type="ARBA" id="ARBA00022448"/>
    </source>
</evidence>
<evidence type="ECO:0000256" key="1">
    <source>
        <dbReference type="ARBA" id="ARBA00004571"/>
    </source>
</evidence>
<organism evidence="17 18">
    <name type="scientific">Pigmentiphaga litoralis</name>
    <dbReference type="NCBI Taxonomy" id="516702"/>
    <lineage>
        <taxon>Bacteria</taxon>
        <taxon>Pseudomonadati</taxon>
        <taxon>Pseudomonadota</taxon>
        <taxon>Betaproteobacteria</taxon>
        <taxon>Burkholderiales</taxon>
        <taxon>Alcaligenaceae</taxon>
        <taxon>Pigmentiphaga</taxon>
    </lineage>
</organism>
<gene>
    <name evidence="17" type="ORF">FHW18_000432</name>
</gene>
<dbReference type="InterPro" id="IPR054765">
    <property type="entry name" value="SLBB_dom"/>
</dbReference>
<evidence type="ECO:0000259" key="16">
    <source>
        <dbReference type="Pfam" id="PF22461"/>
    </source>
</evidence>
<dbReference type="RefSeq" id="WP_179582944.1">
    <property type="nucleotide sequence ID" value="NZ_JACBYR010000001.1"/>
</dbReference>
<dbReference type="Gene3D" id="3.10.560.10">
    <property type="entry name" value="Outer membrane lipoprotein wza domain like"/>
    <property type="match status" value="2"/>
</dbReference>
<dbReference type="Proteomes" id="UP000542125">
    <property type="component" value="Unassembled WGS sequence"/>
</dbReference>
<evidence type="ECO:0000313" key="17">
    <source>
        <dbReference type="EMBL" id="NYE81161.1"/>
    </source>
</evidence>
<keyword evidence="4" id="KW-1134">Transmembrane beta strand</keyword>
<evidence type="ECO:0000259" key="15">
    <source>
        <dbReference type="Pfam" id="PF02563"/>
    </source>
</evidence>
<keyword evidence="12" id="KW-0564">Palmitate</keyword>
<keyword evidence="13" id="KW-0998">Cell outer membrane</keyword>
<dbReference type="Pfam" id="PF02563">
    <property type="entry name" value="Poly_export"/>
    <property type="match status" value="1"/>
</dbReference>
<dbReference type="InterPro" id="IPR003715">
    <property type="entry name" value="Poly_export_N"/>
</dbReference>
<name>A0A7Y9IQD8_9BURK</name>
<feature type="domain" description="Polysaccharide export protein N-terminal" evidence="15">
    <location>
        <begin position="79"/>
        <end position="175"/>
    </location>
</feature>
<keyword evidence="10" id="KW-0626">Porin</keyword>
<feature type="domain" description="SLBB" evidence="16">
    <location>
        <begin position="266"/>
        <end position="348"/>
    </location>
</feature>
<evidence type="ECO:0000256" key="13">
    <source>
        <dbReference type="ARBA" id="ARBA00023237"/>
    </source>
</evidence>
<sequence length="377" mass="40585">MNTSLKSAGRIATTIALVTLLGACAYAPGMRFERDAQSQPGDATSVPQVTPITPSYVLEQKAIREQVADDTVRTLFGTPEPYRIGPGDILSVVVWDHPELVLPSATYAILGGTTGISIGDSAAGIPGYLVSADGYVQFPYIGMVRVAGMTEVEARDLLLRGARDHIENPQITLRILGFRSKRIYVEGEVKTPGSVAINDVPMTLMEALNRTGGVLPTADRSQINVTRGGQTIRVSLPDLLRRGLNPSSIALQSGDIVRVVPREESKVFVLGEVTRPTTLVLRDGRLSLNEALGEAGGPNQATADSSQIFVVRSNAQARPEVYHLDARSASALAVAENFELKPKDVIFVDAGDLVRWNRFITLLFPSAQTVQTIRTIN</sequence>
<keyword evidence="5" id="KW-0762">Sugar transport</keyword>
<comment type="similarity">
    <text evidence="2">Belongs to the BexD/CtrA/VexA family.</text>
</comment>
<dbReference type="GO" id="GO:0006811">
    <property type="term" value="P:monoatomic ion transport"/>
    <property type="evidence" value="ECO:0007669"/>
    <property type="project" value="UniProtKB-KW"/>
</dbReference>
<dbReference type="AlphaFoldDB" id="A0A7Y9IQD8"/>
<evidence type="ECO:0000256" key="5">
    <source>
        <dbReference type="ARBA" id="ARBA00022597"/>
    </source>
</evidence>
<dbReference type="InterPro" id="IPR049712">
    <property type="entry name" value="Poly_export"/>
</dbReference>
<evidence type="ECO:0000313" key="18">
    <source>
        <dbReference type="Proteomes" id="UP000542125"/>
    </source>
</evidence>
<keyword evidence="7" id="KW-0732">Signal</keyword>
<dbReference type="GO" id="GO:0046930">
    <property type="term" value="C:pore complex"/>
    <property type="evidence" value="ECO:0007669"/>
    <property type="project" value="UniProtKB-KW"/>
</dbReference>
<dbReference type="EMBL" id="JACBYR010000001">
    <property type="protein sequence ID" value="NYE81161.1"/>
    <property type="molecule type" value="Genomic_DNA"/>
</dbReference>
<evidence type="ECO:0000256" key="12">
    <source>
        <dbReference type="ARBA" id="ARBA00023139"/>
    </source>
</evidence>
<keyword evidence="9" id="KW-0406">Ion transport</keyword>
<comment type="subcellular location">
    <subcellularLocation>
        <location evidence="1">Cell outer membrane</location>
        <topology evidence="1">Multi-pass membrane protein</topology>
    </subcellularLocation>
</comment>
<evidence type="ECO:0000256" key="8">
    <source>
        <dbReference type="ARBA" id="ARBA00023047"/>
    </source>
</evidence>